<evidence type="ECO:0000313" key="1">
    <source>
        <dbReference type="EMBL" id="KAJ8623578.1"/>
    </source>
</evidence>
<dbReference type="EMBL" id="CM056818">
    <property type="protein sequence ID" value="KAJ8623578.1"/>
    <property type="molecule type" value="Genomic_DNA"/>
</dbReference>
<comment type="caution">
    <text evidence="1">The sequence shown here is derived from an EMBL/GenBank/DDBJ whole genome shotgun (WGS) entry which is preliminary data.</text>
</comment>
<gene>
    <name evidence="1" type="ORF">MRB53_032107</name>
</gene>
<organism evidence="1 2">
    <name type="scientific">Persea americana</name>
    <name type="common">Avocado</name>
    <dbReference type="NCBI Taxonomy" id="3435"/>
    <lineage>
        <taxon>Eukaryota</taxon>
        <taxon>Viridiplantae</taxon>
        <taxon>Streptophyta</taxon>
        <taxon>Embryophyta</taxon>
        <taxon>Tracheophyta</taxon>
        <taxon>Spermatophyta</taxon>
        <taxon>Magnoliopsida</taxon>
        <taxon>Magnoliidae</taxon>
        <taxon>Laurales</taxon>
        <taxon>Lauraceae</taxon>
        <taxon>Persea</taxon>
    </lineage>
</organism>
<sequence length="447" mass="49095">MATSVFFRPYSRIHPFGFRPDSDISAKEPTFSGVSFARNLVSGQLLSLWSRDCNFSVRPRSFSDMGNLQYYVSPRSDGKKKEKSSEEVVMKKKKKKLIKGLSRKLLQFSEIDFGEETGEGLIGEVRGKIISEAASVLLAQLEKLREEEKEKKRKQREKKALKTAAWISYSPESSDSECEEIFTANHSGSGALAKTHNHINESQTQVEAPLTDPDLSSQGLQKTKDLINNCNSSTTCTQGCNNSCNGYNSLLGESTKKIKVCMGGTCKKSGAVELLEELEKMVGTEGAVVGCKCMGKCKKGPNVRVLNKKGEGSAGPRTGSLCTGVGLKDVGAIVADFLENAKEDDMGLLAAEEVIALNGNGYWKQSQTYYILALWVDGPSDHSFSKYAHINRPRFTLLSFEIDLFSPPSATSSSKGPTRPHRNGTERGLKIRALPFFLVCCHSRLKD</sequence>
<proteinExistence type="predicted"/>
<reference evidence="1 2" key="1">
    <citation type="journal article" date="2022" name="Hortic Res">
        <title>A haplotype resolved chromosomal level avocado genome allows analysis of novel avocado genes.</title>
        <authorList>
            <person name="Nath O."/>
            <person name="Fletcher S.J."/>
            <person name="Hayward A."/>
            <person name="Shaw L.M."/>
            <person name="Masouleh A.K."/>
            <person name="Furtado A."/>
            <person name="Henry R.J."/>
            <person name="Mitter N."/>
        </authorList>
    </citation>
    <scope>NUCLEOTIDE SEQUENCE [LARGE SCALE GENOMIC DNA]</scope>
    <source>
        <strain evidence="2">cv. Hass</strain>
    </source>
</reference>
<protein>
    <submittedName>
        <fullName evidence="1">Uncharacterized protein</fullName>
    </submittedName>
</protein>
<keyword evidence="2" id="KW-1185">Reference proteome</keyword>
<evidence type="ECO:0000313" key="2">
    <source>
        <dbReference type="Proteomes" id="UP001234297"/>
    </source>
</evidence>
<accession>A0ACC2KRH3</accession>
<dbReference type="Proteomes" id="UP001234297">
    <property type="component" value="Chromosome 10"/>
</dbReference>
<name>A0ACC2KRH3_PERAE</name>